<proteinExistence type="predicted"/>
<dbReference type="RefSeq" id="WP_097012445.1">
    <property type="nucleotide sequence ID" value="NZ_LT907975.1"/>
</dbReference>
<dbReference type="Proteomes" id="UP000219215">
    <property type="component" value="Chromosome DPRO"/>
</dbReference>
<dbReference type="PANTHER" id="PTHR34374">
    <property type="entry name" value="LARGE RIBOSOMAL RNA SUBUNIT ACCUMULATION PROTEIN YCED HOMOLOG 1, CHLOROPLASTIC"/>
    <property type="match status" value="1"/>
</dbReference>
<dbReference type="OrthoDB" id="9790372at2"/>
<organism evidence="1 2">
    <name type="scientific">Pseudodesulfovibrio profundus</name>
    <dbReference type="NCBI Taxonomy" id="57320"/>
    <lineage>
        <taxon>Bacteria</taxon>
        <taxon>Pseudomonadati</taxon>
        <taxon>Thermodesulfobacteriota</taxon>
        <taxon>Desulfovibrionia</taxon>
        <taxon>Desulfovibrionales</taxon>
        <taxon>Desulfovibrionaceae</taxon>
    </lineage>
</organism>
<evidence type="ECO:0000313" key="1">
    <source>
        <dbReference type="EMBL" id="SOB59589.1"/>
    </source>
</evidence>
<sequence>MPNLWIAISDISAEGRTFTFDDQTLWRDGWKEFSIDVRPKDDLVAEYTVLPQGENAALVRGTLKGSVLLPCDRCTSDFELSVDAQFDTYEQLPDEDYDEEPRVREESGQLQLDIGAILWEEFALTLPVKPLCGDACKGMCAKCGQDLNKGDCTCEQDEGDERLAVFRNLKIK</sequence>
<dbReference type="PANTHER" id="PTHR34374:SF1">
    <property type="entry name" value="LARGE RIBOSOMAL RNA SUBUNIT ACCUMULATION PROTEIN YCED HOMOLOG 1, CHLOROPLASTIC"/>
    <property type="match status" value="1"/>
</dbReference>
<reference evidence="2" key="1">
    <citation type="submission" date="2017-09" db="EMBL/GenBank/DDBJ databases">
        <authorList>
            <person name="Regsiter A."/>
            <person name="William W."/>
        </authorList>
    </citation>
    <scope>NUCLEOTIDE SEQUENCE [LARGE SCALE GENOMIC DNA]</scope>
    <source>
        <strain evidence="2">500-1</strain>
    </source>
</reference>
<evidence type="ECO:0000313" key="2">
    <source>
        <dbReference type="Proteomes" id="UP000219215"/>
    </source>
</evidence>
<dbReference type="EMBL" id="LT907975">
    <property type="protein sequence ID" value="SOB59589.1"/>
    <property type="molecule type" value="Genomic_DNA"/>
</dbReference>
<evidence type="ECO:0008006" key="3">
    <source>
        <dbReference type="Google" id="ProtNLM"/>
    </source>
</evidence>
<dbReference type="KEGG" id="pprf:DPRO_2680"/>
<dbReference type="Pfam" id="PF02620">
    <property type="entry name" value="YceD"/>
    <property type="match status" value="1"/>
</dbReference>
<protein>
    <recommendedName>
        <fullName evidence="3">DUF177 domain-containing protein</fullName>
    </recommendedName>
</protein>
<dbReference type="InterPro" id="IPR003772">
    <property type="entry name" value="YceD"/>
</dbReference>
<dbReference type="AlphaFoldDB" id="A0A2C8FBP5"/>
<gene>
    <name evidence="1" type="ORF">DPRO_2680</name>
</gene>
<name>A0A2C8FBP5_9BACT</name>
<accession>A0A2C8FBP5</accession>
<keyword evidence="2" id="KW-1185">Reference proteome</keyword>